<keyword evidence="7" id="KW-0406">Ion transport</keyword>
<dbReference type="KEGG" id="mlir:LPB04_16760"/>
<dbReference type="PANTHER" id="PTHR34501">
    <property type="entry name" value="PROTEIN YDDL-RELATED"/>
    <property type="match status" value="1"/>
</dbReference>
<protein>
    <submittedName>
        <fullName evidence="13">Porin</fullName>
    </submittedName>
</protein>
<dbReference type="PANTHER" id="PTHR34501:SF9">
    <property type="entry name" value="MAJOR OUTER MEMBRANE PROTEIN P.IA"/>
    <property type="match status" value="1"/>
</dbReference>
<keyword evidence="6 11" id="KW-0732">Signal</keyword>
<dbReference type="Proteomes" id="UP000593875">
    <property type="component" value="Chromosome"/>
</dbReference>
<evidence type="ECO:0000256" key="7">
    <source>
        <dbReference type="ARBA" id="ARBA00023065"/>
    </source>
</evidence>
<keyword evidence="14" id="KW-1185">Reference proteome</keyword>
<feature type="signal peptide" evidence="11">
    <location>
        <begin position="1"/>
        <end position="20"/>
    </location>
</feature>
<dbReference type="GO" id="GO:0006811">
    <property type="term" value="P:monoatomic ion transport"/>
    <property type="evidence" value="ECO:0007669"/>
    <property type="project" value="UniProtKB-KW"/>
</dbReference>
<feature type="chain" id="PRO_5032633792" evidence="11">
    <location>
        <begin position="21"/>
        <end position="377"/>
    </location>
</feature>
<evidence type="ECO:0000256" key="2">
    <source>
        <dbReference type="ARBA" id="ARBA00011233"/>
    </source>
</evidence>
<dbReference type="SUPFAM" id="SSF56935">
    <property type="entry name" value="Porins"/>
    <property type="match status" value="1"/>
</dbReference>
<accession>A0A7L9U0S2</accession>
<evidence type="ECO:0000256" key="4">
    <source>
        <dbReference type="ARBA" id="ARBA00022452"/>
    </source>
</evidence>
<evidence type="ECO:0000256" key="1">
    <source>
        <dbReference type="ARBA" id="ARBA00004571"/>
    </source>
</evidence>
<keyword evidence="4" id="KW-1134">Transmembrane beta strand</keyword>
<keyword evidence="5" id="KW-0812">Transmembrane</keyword>
<dbReference type="GO" id="GO:0009279">
    <property type="term" value="C:cell outer membrane"/>
    <property type="evidence" value="ECO:0007669"/>
    <property type="project" value="UniProtKB-SubCell"/>
</dbReference>
<proteinExistence type="predicted"/>
<dbReference type="InterPro" id="IPR023614">
    <property type="entry name" value="Porin_dom_sf"/>
</dbReference>
<dbReference type="EMBL" id="CP062941">
    <property type="protein sequence ID" value="QOL48604.1"/>
    <property type="molecule type" value="Genomic_DNA"/>
</dbReference>
<evidence type="ECO:0000256" key="11">
    <source>
        <dbReference type="SAM" id="SignalP"/>
    </source>
</evidence>
<sequence>MKKTILAMAVLAACMSTASAQTSVTIYGIVDAGLAHVDNNNGSANDRTTVDAGLMQTSRWGFKGVEDLGGGMKARFALEGTLLNDVGGAGVNTGTPGGTANSTALFDREATVGVSSAFGSIDIGRQNILGIGSVGLADPMGLAFAATSPNVLYGAMNNGAVYGGFGANGPGNSALRQSNSIKYVSPTMGGAGFALMRAFGEQAGGIQRGSYQGASVFYNAGPFGAAGAYARMKNSVNTDLLTSWGIGAKYTLPVAVIKATYITNEVDSNNRKIAVAGVGVDFPVAPALTLTGAFYNTKLTGPRRDDSQQYHAIARYALSKRSTVYAAYTRANTDLVVEAASGTAAGIAAGNINLAQGIVSVGSDSANRFVVGVMHMF</sequence>
<dbReference type="InterPro" id="IPR050298">
    <property type="entry name" value="Gram-neg_bact_OMP"/>
</dbReference>
<evidence type="ECO:0000256" key="6">
    <source>
        <dbReference type="ARBA" id="ARBA00022729"/>
    </source>
</evidence>
<evidence type="ECO:0000313" key="13">
    <source>
        <dbReference type="EMBL" id="QOL48604.1"/>
    </source>
</evidence>
<name>A0A7L9U0S2_9BURK</name>
<dbReference type="AlphaFoldDB" id="A0A7L9U0S2"/>
<evidence type="ECO:0000259" key="12">
    <source>
        <dbReference type="Pfam" id="PF13609"/>
    </source>
</evidence>
<feature type="domain" description="Porin" evidence="12">
    <location>
        <begin position="7"/>
        <end position="334"/>
    </location>
</feature>
<dbReference type="InterPro" id="IPR033900">
    <property type="entry name" value="Gram_neg_porin_domain"/>
</dbReference>
<evidence type="ECO:0000256" key="10">
    <source>
        <dbReference type="ARBA" id="ARBA00023237"/>
    </source>
</evidence>
<reference evidence="13 14" key="1">
    <citation type="submission" date="2020-10" db="EMBL/GenBank/DDBJ databases">
        <title>Genome sequencing of Massilia sp. LPB0304.</title>
        <authorList>
            <person name="Kim J."/>
        </authorList>
    </citation>
    <scope>NUCLEOTIDE SEQUENCE [LARGE SCALE GENOMIC DNA]</scope>
    <source>
        <strain evidence="13 14">LPB0304</strain>
    </source>
</reference>
<organism evidence="13 14">
    <name type="scientific">Massilia litorea</name>
    <dbReference type="NCBI Taxonomy" id="2769491"/>
    <lineage>
        <taxon>Bacteria</taxon>
        <taxon>Pseudomonadati</taxon>
        <taxon>Pseudomonadota</taxon>
        <taxon>Betaproteobacteria</taxon>
        <taxon>Burkholderiales</taxon>
        <taxon>Oxalobacteraceae</taxon>
        <taxon>Telluria group</taxon>
        <taxon>Massilia</taxon>
    </lineage>
</organism>
<evidence type="ECO:0000256" key="3">
    <source>
        <dbReference type="ARBA" id="ARBA00022448"/>
    </source>
</evidence>
<comment type="subcellular location">
    <subcellularLocation>
        <location evidence="1">Cell outer membrane</location>
        <topology evidence="1">Multi-pass membrane protein</topology>
    </subcellularLocation>
</comment>
<dbReference type="GO" id="GO:0015288">
    <property type="term" value="F:porin activity"/>
    <property type="evidence" value="ECO:0007669"/>
    <property type="project" value="UniProtKB-KW"/>
</dbReference>
<keyword evidence="10" id="KW-0998">Cell outer membrane</keyword>
<evidence type="ECO:0000256" key="5">
    <source>
        <dbReference type="ARBA" id="ARBA00022692"/>
    </source>
</evidence>
<evidence type="ECO:0000256" key="9">
    <source>
        <dbReference type="ARBA" id="ARBA00023136"/>
    </source>
</evidence>
<dbReference type="Pfam" id="PF13609">
    <property type="entry name" value="Porin_4"/>
    <property type="match status" value="1"/>
</dbReference>
<keyword evidence="3" id="KW-0813">Transport</keyword>
<comment type="subunit">
    <text evidence="2">Homotrimer.</text>
</comment>
<dbReference type="GO" id="GO:0046930">
    <property type="term" value="C:pore complex"/>
    <property type="evidence" value="ECO:0007669"/>
    <property type="project" value="UniProtKB-KW"/>
</dbReference>
<keyword evidence="8" id="KW-0626">Porin</keyword>
<evidence type="ECO:0000256" key="8">
    <source>
        <dbReference type="ARBA" id="ARBA00023114"/>
    </source>
</evidence>
<dbReference type="RefSeq" id="WP_193685647.1">
    <property type="nucleotide sequence ID" value="NZ_CP062941.1"/>
</dbReference>
<gene>
    <name evidence="13" type="ORF">LPB04_16760</name>
</gene>
<evidence type="ECO:0000313" key="14">
    <source>
        <dbReference type="Proteomes" id="UP000593875"/>
    </source>
</evidence>
<keyword evidence="9" id="KW-0472">Membrane</keyword>
<dbReference type="CDD" id="cd00342">
    <property type="entry name" value="gram_neg_porins"/>
    <property type="match status" value="1"/>
</dbReference>
<dbReference type="Gene3D" id="2.40.160.10">
    <property type="entry name" value="Porin"/>
    <property type="match status" value="1"/>
</dbReference>